<dbReference type="AlphaFoldDB" id="A0A6F9XJ59"/>
<reference evidence="1" key="1">
    <citation type="submission" date="2019-10" db="EMBL/GenBank/DDBJ databases">
        <title>Lactobacillus agilis SY212 Whole Genome Sequencing Project.</title>
        <authorList>
            <person name="Suzuki S."/>
            <person name="Endo A."/>
            <person name="Maeno S."/>
            <person name="Shiwa Y."/>
            <person name="Matsutani M."/>
            <person name="Kajikawa A."/>
        </authorList>
    </citation>
    <scope>NUCLEOTIDE SEQUENCE</scope>
    <source>
        <strain evidence="1">SY212</strain>
    </source>
</reference>
<sequence length="63" mass="7388">MCKTRIKVIDEYTIGEELEVAVNMFIEDPKNKVIKVNSVKFETYYDEDDDLCMFAVINYELGD</sequence>
<comment type="caution">
    <text evidence="1">The sequence shown here is derived from an EMBL/GenBank/DDBJ whole genome shotgun (WGS) entry which is preliminary data.</text>
</comment>
<dbReference type="EMBL" id="BLAM01000054">
    <property type="protein sequence ID" value="GET05303.1"/>
    <property type="molecule type" value="Genomic_DNA"/>
</dbReference>
<proteinExistence type="predicted"/>
<dbReference type="RefSeq" id="WP_172584156.1">
    <property type="nucleotide sequence ID" value="NZ_BLAM01000054.1"/>
</dbReference>
<name>A0A6F9XJ59_9LACO</name>
<evidence type="ECO:0000313" key="1">
    <source>
        <dbReference type="EMBL" id="GET05303.1"/>
    </source>
</evidence>
<accession>A0A6F9XJ59</accession>
<protein>
    <recommendedName>
        <fullName evidence="2">RNA-binding protein</fullName>
    </recommendedName>
</protein>
<evidence type="ECO:0008006" key="2">
    <source>
        <dbReference type="Google" id="ProtNLM"/>
    </source>
</evidence>
<dbReference type="Proteomes" id="UP000494265">
    <property type="component" value="Unassembled WGS sequence"/>
</dbReference>
<gene>
    <name evidence="1" type="ORF">SY212_03330</name>
</gene>
<organism evidence="1">
    <name type="scientific">Ligilactobacillus agilis</name>
    <dbReference type="NCBI Taxonomy" id="1601"/>
    <lineage>
        <taxon>Bacteria</taxon>
        <taxon>Bacillati</taxon>
        <taxon>Bacillota</taxon>
        <taxon>Bacilli</taxon>
        <taxon>Lactobacillales</taxon>
        <taxon>Lactobacillaceae</taxon>
        <taxon>Ligilactobacillus</taxon>
    </lineage>
</organism>